<dbReference type="Proteomes" id="UP000250642">
    <property type="component" value="Unassembled WGS sequence"/>
</dbReference>
<evidence type="ECO:0000313" key="3">
    <source>
        <dbReference type="Proteomes" id="UP000250642"/>
    </source>
</evidence>
<organism evidence="2 3">
    <name type="scientific">Paenibacillus taichungensis</name>
    <dbReference type="NCBI Taxonomy" id="484184"/>
    <lineage>
        <taxon>Bacteria</taxon>
        <taxon>Bacillati</taxon>
        <taxon>Bacillota</taxon>
        <taxon>Bacilli</taxon>
        <taxon>Bacillales</taxon>
        <taxon>Paenibacillaceae</taxon>
        <taxon>Paenibacillus</taxon>
    </lineage>
</organism>
<evidence type="ECO:0000313" key="2">
    <source>
        <dbReference type="EMBL" id="RAW16056.1"/>
    </source>
</evidence>
<feature type="compositionally biased region" description="Basic and acidic residues" evidence="1">
    <location>
        <begin position="10"/>
        <end position="24"/>
    </location>
</feature>
<accession>A0A329QVM7</accession>
<sequence>MTHGFFLGAKTEENKKREDQKPPDLDPAVFGNCMLKQAPKRICPSKFHLEIYTYIISIFN</sequence>
<gene>
    <name evidence="2" type="ORF">DC345_11240</name>
</gene>
<reference evidence="2 3" key="1">
    <citation type="submission" date="2018-04" db="EMBL/GenBank/DDBJ databases">
        <title>Paenibacillus taichungensis Genome sequencing and assembly.</title>
        <authorList>
            <person name="Xu J."/>
            <person name="Rensing C."/>
            <person name="Mazhar H.S."/>
        </authorList>
    </citation>
    <scope>NUCLEOTIDE SEQUENCE [LARGE SCALE GENOMIC DNA]</scope>
    <source>
        <strain evidence="2 3">NC1</strain>
    </source>
</reference>
<dbReference type="EMBL" id="QEVW01000006">
    <property type="protein sequence ID" value="RAW16056.1"/>
    <property type="molecule type" value="Genomic_DNA"/>
</dbReference>
<proteinExistence type="predicted"/>
<protein>
    <submittedName>
        <fullName evidence="2">Uncharacterized protein</fullName>
    </submittedName>
</protein>
<feature type="region of interest" description="Disordered" evidence="1">
    <location>
        <begin position="1"/>
        <end position="24"/>
    </location>
</feature>
<comment type="caution">
    <text evidence="2">The sequence shown here is derived from an EMBL/GenBank/DDBJ whole genome shotgun (WGS) entry which is preliminary data.</text>
</comment>
<dbReference type="AlphaFoldDB" id="A0A329QVM7"/>
<name>A0A329QVM7_9BACL</name>
<evidence type="ECO:0000256" key="1">
    <source>
        <dbReference type="SAM" id="MobiDB-lite"/>
    </source>
</evidence>